<gene>
    <name evidence="2" type="ORF">PTTW11_00690</name>
</gene>
<keyword evidence="1" id="KW-0560">Oxidoreductase</keyword>
<dbReference type="PANTHER" id="PTHR43658:SF8">
    <property type="entry name" value="17-BETA-HYDROXYSTEROID DEHYDROGENASE 14-RELATED"/>
    <property type="match status" value="1"/>
</dbReference>
<dbReference type="Proteomes" id="UP000472372">
    <property type="component" value="Chromosome 1"/>
</dbReference>
<dbReference type="GO" id="GO:0006635">
    <property type="term" value="P:fatty acid beta-oxidation"/>
    <property type="evidence" value="ECO:0007669"/>
    <property type="project" value="TreeGrafter"/>
</dbReference>
<sequence length="295" mass="32030">MESGSNMTPIDQPLDGKILLITGGASGIGLSVTKQAYALGTRVLVADIKTTPDFDTFAAGKSNILYVQTDVTRWADFDKLFDECEKKWNDVPDAYAICAGLFDPPFSNFWLDPEQDQGYMQVDVNVNHPIKLTRLAIRKSLGKGKRASVCIIASIAGISGNLAAPMYCATKHAIVGFVKSLKPTEPLTGVKITTLCPASVLTPMFDASKQKQFSIDADKALTPDTCATHLLELLQKKEYPCGSVLELSLTGTRLIPEWGVQPPAGSGTGQDIDENFMTNMLQPVKEKLDSERKKV</sequence>
<evidence type="ECO:0000313" key="3">
    <source>
        <dbReference type="Proteomes" id="UP000472372"/>
    </source>
</evidence>
<dbReference type="PRINTS" id="PR00081">
    <property type="entry name" value="GDHRDH"/>
</dbReference>
<dbReference type="EMBL" id="HG992977">
    <property type="protein sequence ID" value="CAE6998292.1"/>
    <property type="molecule type" value="Genomic_DNA"/>
</dbReference>
<protein>
    <submittedName>
        <fullName evidence="2">Uncharacterized protein</fullName>
    </submittedName>
</protein>
<name>A0A6S6V9G4_9PLEO</name>
<proteinExistence type="predicted"/>
<dbReference type="Pfam" id="PF00106">
    <property type="entry name" value="adh_short"/>
    <property type="match status" value="1"/>
</dbReference>
<dbReference type="GO" id="GO:0008670">
    <property type="term" value="F:2,4-dienoyl-CoA reductase (NADPH) activity"/>
    <property type="evidence" value="ECO:0007669"/>
    <property type="project" value="TreeGrafter"/>
</dbReference>
<evidence type="ECO:0000313" key="2">
    <source>
        <dbReference type="EMBL" id="CAE6998292.1"/>
    </source>
</evidence>
<reference evidence="2" key="1">
    <citation type="submission" date="2021-02" db="EMBL/GenBank/DDBJ databases">
        <authorList>
            <person name="Syme A R."/>
            <person name="Syme A R."/>
            <person name="Moolhuijzen P."/>
        </authorList>
    </citation>
    <scope>NUCLEOTIDE SEQUENCE</scope>
    <source>
        <strain evidence="2">W1-1</strain>
    </source>
</reference>
<dbReference type="AlphaFoldDB" id="A0A6S6V9G4"/>
<dbReference type="GO" id="GO:0005739">
    <property type="term" value="C:mitochondrion"/>
    <property type="evidence" value="ECO:0007669"/>
    <property type="project" value="TreeGrafter"/>
</dbReference>
<dbReference type="PANTHER" id="PTHR43658">
    <property type="entry name" value="SHORT-CHAIN DEHYDROGENASE/REDUCTASE"/>
    <property type="match status" value="1"/>
</dbReference>
<dbReference type="InterPro" id="IPR002347">
    <property type="entry name" value="SDR_fam"/>
</dbReference>
<dbReference type="InterPro" id="IPR036291">
    <property type="entry name" value="NAD(P)-bd_dom_sf"/>
</dbReference>
<evidence type="ECO:0000256" key="1">
    <source>
        <dbReference type="ARBA" id="ARBA00023002"/>
    </source>
</evidence>
<dbReference type="SUPFAM" id="SSF51735">
    <property type="entry name" value="NAD(P)-binding Rossmann-fold domains"/>
    <property type="match status" value="1"/>
</dbReference>
<accession>A0A6S6V9G4</accession>
<dbReference type="Gene3D" id="3.40.50.720">
    <property type="entry name" value="NAD(P)-binding Rossmann-like Domain"/>
    <property type="match status" value="1"/>
</dbReference>
<organism evidence="2 3">
    <name type="scientific">Pyrenophora teres f. teres</name>
    <dbReference type="NCBI Taxonomy" id="97479"/>
    <lineage>
        <taxon>Eukaryota</taxon>
        <taxon>Fungi</taxon>
        <taxon>Dikarya</taxon>
        <taxon>Ascomycota</taxon>
        <taxon>Pezizomycotina</taxon>
        <taxon>Dothideomycetes</taxon>
        <taxon>Pleosporomycetidae</taxon>
        <taxon>Pleosporales</taxon>
        <taxon>Pleosporineae</taxon>
        <taxon>Pleosporaceae</taxon>
        <taxon>Pyrenophora</taxon>
    </lineage>
</organism>